<dbReference type="AlphaFoldDB" id="A0A9P7YR68"/>
<keyword evidence="2" id="KW-0808">Transferase</keyword>
<dbReference type="SUPFAM" id="SSF53335">
    <property type="entry name" value="S-adenosyl-L-methionine-dependent methyltransferases"/>
    <property type="match status" value="1"/>
</dbReference>
<evidence type="ECO:0000259" key="1">
    <source>
        <dbReference type="Pfam" id="PF13649"/>
    </source>
</evidence>
<feature type="domain" description="Methyltransferase" evidence="1">
    <location>
        <begin position="50"/>
        <end position="154"/>
    </location>
</feature>
<dbReference type="CDD" id="cd02440">
    <property type="entry name" value="AdoMet_MTases"/>
    <property type="match status" value="1"/>
</dbReference>
<dbReference type="PANTHER" id="PTHR43591">
    <property type="entry name" value="METHYLTRANSFERASE"/>
    <property type="match status" value="1"/>
</dbReference>
<dbReference type="PANTHER" id="PTHR43591:SF24">
    <property type="entry name" value="2-METHOXY-6-POLYPRENYL-1,4-BENZOQUINOL METHYLASE, MITOCHONDRIAL"/>
    <property type="match status" value="1"/>
</dbReference>
<accession>A0A9P7YR68</accession>
<protein>
    <submittedName>
        <fullName evidence="2">S-adenosyl-L-methionine-dependent methyltransferase</fullName>
    </submittedName>
</protein>
<keyword evidence="2" id="KW-0489">Methyltransferase</keyword>
<dbReference type="GO" id="GO:0032259">
    <property type="term" value="P:methylation"/>
    <property type="evidence" value="ECO:0007669"/>
    <property type="project" value="UniProtKB-KW"/>
</dbReference>
<dbReference type="Gene3D" id="3.40.50.150">
    <property type="entry name" value="Vaccinia Virus protein VP39"/>
    <property type="match status" value="1"/>
</dbReference>
<sequence length="286" mass="31792">MACSKEHGLSSGFHDAHSNTYDQMASNCTLNIAKQFVKDLPLPITNDSHILDNACGTGLVTLLLKQTYPNLSPKIHGSDIAPNMLEIYTSRAKEHEWSNISTSVEDVMDLKGLKDDTFTHVFTNFGIMAGPSSPDSKGPLRAVKEIYRVTRKGGVAVTTTWWKRGFDVAMEKTTGRVKPGEKAFSFGSNGEWETGRYLMGMMEDAGFKREGMSVKCVKGAISARSLEELVENNMLFKDIAYKGYSEEELGQVRVILAEELQKLEVYKKTDDGVEVEQWAWIGVGFK</sequence>
<evidence type="ECO:0000313" key="3">
    <source>
        <dbReference type="Proteomes" id="UP000824998"/>
    </source>
</evidence>
<dbReference type="InterPro" id="IPR041698">
    <property type="entry name" value="Methyltransf_25"/>
</dbReference>
<gene>
    <name evidence="2" type="ORF">BJ875DRAFT_481041</name>
</gene>
<name>A0A9P7YR68_9HELO</name>
<evidence type="ECO:0000313" key="2">
    <source>
        <dbReference type="EMBL" id="KAG9237740.1"/>
    </source>
</evidence>
<dbReference type="OrthoDB" id="2013972at2759"/>
<comment type="caution">
    <text evidence="2">The sequence shown here is derived from an EMBL/GenBank/DDBJ whole genome shotgun (WGS) entry which is preliminary data.</text>
</comment>
<proteinExistence type="predicted"/>
<dbReference type="GO" id="GO:0008168">
    <property type="term" value="F:methyltransferase activity"/>
    <property type="evidence" value="ECO:0007669"/>
    <property type="project" value="UniProtKB-KW"/>
</dbReference>
<dbReference type="Proteomes" id="UP000824998">
    <property type="component" value="Unassembled WGS sequence"/>
</dbReference>
<dbReference type="Pfam" id="PF13649">
    <property type="entry name" value="Methyltransf_25"/>
    <property type="match status" value="1"/>
</dbReference>
<organism evidence="2 3">
    <name type="scientific">Amylocarpus encephaloides</name>
    <dbReference type="NCBI Taxonomy" id="45428"/>
    <lineage>
        <taxon>Eukaryota</taxon>
        <taxon>Fungi</taxon>
        <taxon>Dikarya</taxon>
        <taxon>Ascomycota</taxon>
        <taxon>Pezizomycotina</taxon>
        <taxon>Leotiomycetes</taxon>
        <taxon>Helotiales</taxon>
        <taxon>Helotiales incertae sedis</taxon>
        <taxon>Amylocarpus</taxon>
    </lineage>
</organism>
<reference evidence="2" key="1">
    <citation type="journal article" date="2021" name="IMA Fungus">
        <title>Genomic characterization of three marine fungi, including Emericellopsis atlantica sp. nov. with signatures of a generalist lifestyle and marine biomass degradation.</title>
        <authorList>
            <person name="Hagestad O.C."/>
            <person name="Hou L."/>
            <person name="Andersen J.H."/>
            <person name="Hansen E.H."/>
            <person name="Altermark B."/>
            <person name="Li C."/>
            <person name="Kuhnert E."/>
            <person name="Cox R.J."/>
            <person name="Crous P.W."/>
            <person name="Spatafora J.W."/>
            <person name="Lail K."/>
            <person name="Amirebrahimi M."/>
            <person name="Lipzen A."/>
            <person name="Pangilinan J."/>
            <person name="Andreopoulos W."/>
            <person name="Hayes R.D."/>
            <person name="Ng V."/>
            <person name="Grigoriev I.V."/>
            <person name="Jackson S.A."/>
            <person name="Sutton T.D.S."/>
            <person name="Dobson A.D.W."/>
            <person name="Rama T."/>
        </authorList>
    </citation>
    <scope>NUCLEOTIDE SEQUENCE</scope>
    <source>
        <strain evidence="2">TRa018bII</strain>
    </source>
</reference>
<dbReference type="EMBL" id="MU251381">
    <property type="protein sequence ID" value="KAG9237740.1"/>
    <property type="molecule type" value="Genomic_DNA"/>
</dbReference>
<keyword evidence="3" id="KW-1185">Reference proteome</keyword>
<dbReference type="InterPro" id="IPR029063">
    <property type="entry name" value="SAM-dependent_MTases_sf"/>
</dbReference>